<evidence type="ECO:0000313" key="5">
    <source>
        <dbReference type="Proteomes" id="UP000251571"/>
    </source>
</evidence>
<name>A0A2Y9AK08_9RHOB</name>
<reference evidence="2 4" key="2">
    <citation type="submission" date="2018-03" db="EMBL/GenBank/DDBJ databases">
        <title>Genomic Encyclopedia of Archaeal and Bacterial Type Strains, Phase II (KMG-II): from individual species to whole genera.</title>
        <authorList>
            <person name="Goeker M."/>
        </authorList>
    </citation>
    <scope>NUCLEOTIDE SEQUENCE [LARGE SCALE GENOMIC DNA]</scope>
    <source>
        <strain evidence="2 4">DSM 25227</strain>
    </source>
</reference>
<accession>A0A2Y9AK08</accession>
<dbReference type="AlphaFoldDB" id="A0A2Y9AK08"/>
<dbReference type="EMBL" id="QGDJ01000003">
    <property type="protein sequence ID" value="PWJ20564.1"/>
    <property type="molecule type" value="Genomic_DNA"/>
</dbReference>
<gene>
    <name evidence="2" type="ORF">BCF38_103383</name>
    <name evidence="3" type="ORF">SAMN05421539_103383</name>
</gene>
<dbReference type="EMBL" id="UETC01000003">
    <property type="protein sequence ID" value="SSA44660.1"/>
    <property type="molecule type" value="Genomic_DNA"/>
</dbReference>
<dbReference type="Proteomes" id="UP000251571">
    <property type="component" value="Unassembled WGS sequence"/>
</dbReference>
<feature type="domain" description="Alpha/beta-hydrolase catalytic" evidence="1">
    <location>
        <begin position="1"/>
        <end position="85"/>
    </location>
</feature>
<protein>
    <submittedName>
        <fullName evidence="2 3">Alpha/beta-hydrolase family protein</fullName>
    </submittedName>
</protein>
<evidence type="ECO:0000313" key="4">
    <source>
        <dbReference type="Proteomes" id="UP000245839"/>
    </source>
</evidence>
<proteinExistence type="predicted"/>
<evidence type="ECO:0000259" key="1">
    <source>
        <dbReference type="Pfam" id="PF10081"/>
    </source>
</evidence>
<evidence type="ECO:0000313" key="3">
    <source>
        <dbReference type="EMBL" id="SSA44660.1"/>
    </source>
</evidence>
<dbReference type="InterPro" id="IPR027787">
    <property type="entry name" value="Alpha/beta-hydrolase_catalytic"/>
</dbReference>
<reference evidence="3 5" key="1">
    <citation type="submission" date="2016-10" db="EMBL/GenBank/DDBJ databases">
        <authorList>
            <person name="Cai Z."/>
        </authorList>
    </citation>
    <scope>NUCLEOTIDE SEQUENCE [LARGE SCALE GENOMIC DNA]</scope>
    <source>
        <strain evidence="3 5">DSM 25227</strain>
    </source>
</reference>
<dbReference type="Pfam" id="PF10081">
    <property type="entry name" value="Abhydrolase_9"/>
    <property type="match status" value="1"/>
</dbReference>
<evidence type="ECO:0000313" key="2">
    <source>
        <dbReference type="EMBL" id="PWJ20564.1"/>
    </source>
</evidence>
<organism evidence="3 5">
    <name type="scientific">Jannaschia seohaensis</name>
    <dbReference type="NCBI Taxonomy" id="475081"/>
    <lineage>
        <taxon>Bacteria</taxon>
        <taxon>Pseudomonadati</taxon>
        <taxon>Pseudomonadota</taxon>
        <taxon>Alphaproteobacteria</taxon>
        <taxon>Rhodobacterales</taxon>
        <taxon>Roseobacteraceae</taxon>
        <taxon>Jannaschia</taxon>
    </lineage>
</organism>
<sequence length="95" mass="10471">MHGGDVATVYAHSSYLQSPLAQILKTSADLEQATALQDVVHTHWRNLPSDARPCLYLHGLSLAACSSMNAANMCRLLDDANDGAFPPPRPERWRR</sequence>
<dbReference type="GO" id="GO:0016787">
    <property type="term" value="F:hydrolase activity"/>
    <property type="evidence" value="ECO:0007669"/>
    <property type="project" value="UniProtKB-KW"/>
</dbReference>
<keyword evidence="4" id="KW-1185">Reference proteome</keyword>
<dbReference type="Proteomes" id="UP000245839">
    <property type="component" value="Unassembled WGS sequence"/>
</dbReference>
<keyword evidence="3" id="KW-0378">Hydrolase</keyword>